<dbReference type="FunFam" id="1.20.1250.20:FF:000078">
    <property type="entry name" value="MFS maltose transporter, putative"/>
    <property type="match status" value="1"/>
</dbReference>
<dbReference type="HOGENOM" id="CLU_001265_30_1_1"/>
<dbReference type="AlphaFoldDB" id="A0A072PPS9"/>
<evidence type="ECO:0000313" key="9">
    <source>
        <dbReference type="EMBL" id="KEF61323.1"/>
    </source>
</evidence>
<feature type="transmembrane region" description="Helical" evidence="7">
    <location>
        <begin position="38"/>
        <end position="56"/>
    </location>
</feature>
<dbReference type="InterPro" id="IPR050360">
    <property type="entry name" value="MFS_Sugar_Transporters"/>
</dbReference>
<dbReference type="InterPro" id="IPR005828">
    <property type="entry name" value="MFS_sugar_transport-like"/>
</dbReference>
<feature type="transmembrane region" description="Helical" evidence="7">
    <location>
        <begin position="427"/>
        <end position="449"/>
    </location>
</feature>
<keyword evidence="5 7" id="KW-0472">Membrane</keyword>
<dbReference type="GeneID" id="25277829"/>
<dbReference type="Pfam" id="PF00083">
    <property type="entry name" value="Sugar_tr"/>
    <property type="match status" value="1"/>
</dbReference>
<evidence type="ECO:0000256" key="5">
    <source>
        <dbReference type="ARBA" id="ARBA00023136"/>
    </source>
</evidence>
<sequence>MATTIEHKTEGTAHAEDLSPDPHATQDLDSKIHHPEDWWNWRLVATMITIGLSMGLYGYDNSFAAPLMALPLFIARYQGPALSFTAHNLDLIVPVPLIGAAIGVFIASPMMKRFGRKKTFLAAYLLLCTPGSFLQLFAPNLGALVVGRFWNYLGVSVLTTTAPLYLAEMVPAHFRGRAIGFCVAGVSAVGIVATTLVWGTSRILDERSYKIPLGLQAAFPAVFGILTFLVPESPFWYVQHDQAEAARRTLMTLRNDNVQVVEAELSLLLRSIVAQRENQANTHFWDIFKPMHLKRTLTAGALLCLNQVSGLVLVSTYSTVILVQSGVGNPFQITIIITCLQFLGTMVGPVLVDKIGRRPVALVGFSVLFFLDIVAGSLAAAGLTTEGQRLGLAAVFILFGFFNSASFQSLAFVLPTEIPAVSLREPTVAWSVFWSYTTAIITTFAVPQLTAPDAANLGAKAALIFAGCVLITVIWTYFFIPETKARTMAEIDEMYAINLPMRHWKHYKCEVVTSTIVEMKQAEDN</sequence>
<feature type="transmembrane region" description="Helical" evidence="7">
    <location>
        <begin position="297"/>
        <end position="319"/>
    </location>
</feature>
<keyword evidence="3 7" id="KW-0812">Transmembrane</keyword>
<feature type="transmembrane region" description="Helical" evidence="7">
    <location>
        <begin position="211"/>
        <end position="230"/>
    </location>
</feature>
<feature type="transmembrane region" description="Helical" evidence="7">
    <location>
        <begin position="359"/>
        <end position="384"/>
    </location>
</feature>
<evidence type="ECO:0000256" key="4">
    <source>
        <dbReference type="ARBA" id="ARBA00022989"/>
    </source>
</evidence>
<feature type="domain" description="Major facilitator superfamily (MFS) profile" evidence="8">
    <location>
        <begin position="46"/>
        <end position="484"/>
    </location>
</feature>
<keyword evidence="10" id="KW-1185">Reference proteome</keyword>
<dbReference type="PROSITE" id="PS50850">
    <property type="entry name" value="MFS"/>
    <property type="match status" value="1"/>
</dbReference>
<evidence type="ECO:0000313" key="10">
    <source>
        <dbReference type="Proteomes" id="UP000027920"/>
    </source>
</evidence>
<keyword evidence="4 7" id="KW-1133">Transmembrane helix</keyword>
<dbReference type="GO" id="GO:0005351">
    <property type="term" value="F:carbohydrate:proton symporter activity"/>
    <property type="evidence" value="ECO:0007669"/>
    <property type="project" value="TreeGrafter"/>
</dbReference>
<comment type="subcellular location">
    <subcellularLocation>
        <location evidence="1">Membrane</location>
        <topology evidence="1">Multi-pass membrane protein</topology>
    </subcellularLocation>
</comment>
<dbReference type="InterPro" id="IPR036259">
    <property type="entry name" value="MFS_trans_sf"/>
</dbReference>
<evidence type="ECO:0000256" key="3">
    <source>
        <dbReference type="ARBA" id="ARBA00022692"/>
    </source>
</evidence>
<evidence type="ECO:0000259" key="8">
    <source>
        <dbReference type="PROSITE" id="PS50850"/>
    </source>
</evidence>
<feature type="compositionally biased region" description="Basic and acidic residues" evidence="6">
    <location>
        <begin position="1"/>
        <end position="17"/>
    </location>
</feature>
<dbReference type="GO" id="GO:0016020">
    <property type="term" value="C:membrane"/>
    <property type="evidence" value="ECO:0007669"/>
    <property type="project" value="UniProtKB-SubCell"/>
</dbReference>
<feature type="transmembrane region" description="Helical" evidence="7">
    <location>
        <begin position="390"/>
        <end position="415"/>
    </location>
</feature>
<feature type="transmembrane region" description="Helical" evidence="7">
    <location>
        <begin position="178"/>
        <end position="199"/>
    </location>
</feature>
<dbReference type="InterPro" id="IPR020846">
    <property type="entry name" value="MFS_dom"/>
</dbReference>
<evidence type="ECO:0000256" key="6">
    <source>
        <dbReference type="SAM" id="MobiDB-lite"/>
    </source>
</evidence>
<comment type="similarity">
    <text evidence="2">Belongs to the major facilitator superfamily. Sugar transporter (TC 2.A.1.1) family.</text>
</comment>
<dbReference type="OrthoDB" id="6612291at2759"/>
<proteinExistence type="inferred from homology"/>
<feature type="transmembrane region" description="Helical" evidence="7">
    <location>
        <begin position="331"/>
        <end position="352"/>
    </location>
</feature>
<dbReference type="VEuPathDB" id="FungiDB:A1O9_02888"/>
<gene>
    <name evidence="9" type="ORF">A1O9_02888</name>
</gene>
<accession>A0A072PPS9</accession>
<evidence type="ECO:0000256" key="7">
    <source>
        <dbReference type="SAM" id="Phobius"/>
    </source>
</evidence>
<dbReference type="Gene3D" id="1.20.1250.20">
    <property type="entry name" value="MFS general substrate transporter like domains"/>
    <property type="match status" value="1"/>
</dbReference>
<dbReference type="SUPFAM" id="SSF103473">
    <property type="entry name" value="MFS general substrate transporter"/>
    <property type="match status" value="1"/>
</dbReference>
<comment type="caution">
    <text evidence="9">The sequence shown here is derived from an EMBL/GenBank/DDBJ whole genome shotgun (WGS) entry which is preliminary data.</text>
</comment>
<dbReference type="PANTHER" id="PTHR48022:SF27">
    <property type="entry name" value="MAJOR FACILITATOR SUPERFAMILY (MFS) PROFILE DOMAIN-CONTAINING PROTEIN"/>
    <property type="match status" value="1"/>
</dbReference>
<feature type="transmembrane region" description="Helical" evidence="7">
    <location>
        <begin position="120"/>
        <end position="137"/>
    </location>
</feature>
<dbReference type="EMBL" id="AMGV01000002">
    <property type="protein sequence ID" value="KEF61323.1"/>
    <property type="molecule type" value="Genomic_DNA"/>
</dbReference>
<dbReference type="PANTHER" id="PTHR48022">
    <property type="entry name" value="PLASTIDIC GLUCOSE TRANSPORTER 4"/>
    <property type="match status" value="1"/>
</dbReference>
<feature type="transmembrane region" description="Helical" evidence="7">
    <location>
        <begin position="91"/>
        <end position="108"/>
    </location>
</feature>
<name>A0A072PPS9_9EURO</name>
<evidence type="ECO:0000256" key="2">
    <source>
        <dbReference type="ARBA" id="ARBA00010992"/>
    </source>
</evidence>
<feature type="region of interest" description="Disordered" evidence="6">
    <location>
        <begin position="1"/>
        <end position="27"/>
    </location>
</feature>
<organism evidence="9 10">
    <name type="scientific">Exophiala aquamarina CBS 119918</name>
    <dbReference type="NCBI Taxonomy" id="1182545"/>
    <lineage>
        <taxon>Eukaryota</taxon>
        <taxon>Fungi</taxon>
        <taxon>Dikarya</taxon>
        <taxon>Ascomycota</taxon>
        <taxon>Pezizomycotina</taxon>
        <taxon>Eurotiomycetes</taxon>
        <taxon>Chaetothyriomycetidae</taxon>
        <taxon>Chaetothyriales</taxon>
        <taxon>Herpotrichiellaceae</taxon>
        <taxon>Exophiala</taxon>
    </lineage>
</organism>
<dbReference type="RefSeq" id="XP_013263913.1">
    <property type="nucleotide sequence ID" value="XM_013408459.1"/>
</dbReference>
<dbReference type="Proteomes" id="UP000027920">
    <property type="component" value="Unassembled WGS sequence"/>
</dbReference>
<protein>
    <recommendedName>
        <fullName evidence="8">Major facilitator superfamily (MFS) profile domain-containing protein</fullName>
    </recommendedName>
</protein>
<feature type="transmembrane region" description="Helical" evidence="7">
    <location>
        <begin position="149"/>
        <end position="166"/>
    </location>
</feature>
<reference evidence="9 10" key="1">
    <citation type="submission" date="2013-03" db="EMBL/GenBank/DDBJ databases">
        <title>The Genome Sequence of Exophiala aquamarina CBS 119918.</title>
        <authorList>
            <consortium name="The Broad Institute Genomics Platform"/>
            <person name="Cuomo C."/>
            <person name="de Hoog S."/>
            <person name="Gorbushina A."/>
            <person name="Walker B."/>
            <person name="Young S.K."/>
            <person name="Zeng Q."/>
            <person name="Gargeya S."/>
            <person name="Fitzgerald M."/>
            <person name="Haas B."/>
            <person name="Abouelleil A."/>
            <person name="Allen A.W."/>
            <person name="Alvarado L."/>
            <person name="Arachchi H.M."/>
            <person name="Berlin A.M."/>
            <person name="Chapman S.B."/>
            <person name="Gainer-Dewar J."/>
            <person name="Goldberg J."/>
            <person name="Griggs A."/>
            <person name="Gujja S."/>
            <person name="Hansen M."/>
            <person name="Howarth C."/>
            <person name="Imamovic A."/>
            <person name="Ireland A."/>
            <person name="Larimer J."/>
            <person name="McCowan C."/>
            <person name="Murphy C."/>
            <person name="Pearson M."/>
            <person name="Poon T.W."/>
            <person name="Priest M."/>
            <person name="Roberts A."/>
            <person name="Saif S."/>
            <person name="Shea T."/>
            <person name="Sisk P."/>
            <person name="Sykes S."/>
            <person name="Wortman J."/>
            <person name="Nusbaum C."/>
            <person name="Birren B."/>
        </authorList>
    </citation>
    <scope>NUCLEOTIDE SEQUENCE [LARGE SCALE GENOMIC DNA]</scope>
    <source>
        <strain evidence="9 10">CBS 119918</strain>
    </source>
</reference>
<feature type="transmembrane region" description="Helical" evidence="7">
    <location>
        <begin position="461"/>
        <end position="480"/>
    </location>
</feature>
<evidence type="ECO:0000256" key="1">
    <source>
        <dbReference type="ARBA" id="ARBA00004141"/>
    </source>
</evidence>